<protein>
    <submittedName>
        <fullName evidence="1">Pyridoxal phosphate-dependent transferase</fullName>
    </submittedName>
</protein>
<evidence type="ECO:0000313" key="1">
    <source>
        <dbReference type="EMBL" id="KAI9507148.1"/>
    </source>
</evidence>
<reference evidence="1" key="1">
    <citation type="submission" date="2021-03" db="EMBL/GenBank/DDBJ databases">
        <title>Evolutionary priming and transition to the ectomycorrhizal habit in an iconic lineage of mushroom-forming fungi: is preadaptation a requirement?</title>
        <authorList>
            <consortium name="DOE Joint Genome Institute"/>
            <person name="Looney B.P."/>
            <person name="Miyauchi S."/>
            <person name="Morin E."/>
            <person name="Drula E."/>
            <person name="Courty P.E."/>
            <person name="Chicoki N."/>
            <person name="Fauchery L."/>
            <person name="Kohler A."/>
            <person name="Kuo A."/>
            <person name="LaButti K."/>
            <person name="Pangilinan J."/>
            <person name="Lipzen A."/>
            <person name="Riley R."/>
            <person name="Andreopoulos W."/>
            <person name="He G."/>
            <person name="Johnson J."/>
            <person name="Barry K.W."/>
            <person name="Grigoriev I.V."/>
            <person name="Nagy L."/>
            <person name="Hibbett D."/>
            <person name="Henrissat B."/>
            <person name="Matheny P.B."/>
            <person name="Labbe J."/>
            <person name="Martin A.F."/>
        </authorList>
    </citation>
    <scope>NUCLEOTIDE SEQUENCE</scope>
    <source>
        <strain evidence="1">BPL698</strain>
    </source>
</reference>
<dbReference type="EMBL" id="JAGFNK010000139">
    <property type="protein sequence ID" value="KAI9507148.1"/>
    <property type="molecule type" value="Genomic_DNA"/>
</dbReference>
<organism evidence="1 2">
    <name type="scientific">Russula earlei</name>
    <dbReference type="NCBI Taxonomy" id="71964"/>
    <lineage>
        <taxon>Eukaryota</taxon>
        <taxon>Fungi</taxon>
        <taxon>Dikarya</taxon>
        <taxon>Basidiomycota</taxon>
        <taxon>Agaricomycotina</taxon>
        <taxon>Agaricomycetes</taxon>
        <taxon>Russulales</taxon>
        <taxon>Russulaceae</taxon>
        <taxon>Russula</taxon>
    </lineage>
</organism>
<dbReference type="Proteomes" id="UP001207468">
    <property type="component" value="Unassembled WGS sequence"/>
</dbReference>
<gene>
    <name evidence="1" type="ORF">F5148DRAFT_1207959</name>
</gene>
<name>A0ACC0U688_9AGAM</name>
<evidence type="ECO:0000313" key="2">
    <source>
        <dbReference type="Proteomes" id="UP001207468"/>
    </source>
</evidence>
<accession>A0ACC0U688</accession>
<keyword evidence="1" id="KW-0808">Transferase</keyword>
<sequence>MDGTVAPLLAILDAMQEAFPAGNAHLVVDEAHATGIYGPGGRGMVALLGLEDRVLARLHTFGKALAASGAVLLTDRLIRDYLLNYARPLIYTTSLSNAAIIAASCSFDLLEDGTAEKLAAQILDHSAYFLARLRSSLATSSIPPHVLSLPAHLGKSNTQLPTPIVPLLTPRARALSAHLLAHGLNARPISWPTVPKGTDRVRVCLHAGNSRAELDALVDVAVAWAARIARQEKADPAEQLETEGVRDVSFGEGKILQPKL</sequence>
<proteinExistence type="predicted"/>
<keyword evidence="2" id="KW-1185">Reference proteome</keyword>
<comment type="caution">
    <text evidence="1">The sequence shown here is derived from an EMBL/GenBank/DDBJ whole genome shotgun (WGS) entry which is preliminary data.</text>
</comment>